<accession>A0A1H7D190</accession>
<evidence type="ECO:0000256" key="2">
    <source>
        <dbReference type="ARBA" id="ARBA00023015"/>
    </source>
</evidence>
<dbReference type="OrthoDB" id="9080899at2"/>
<comment type="similarity">
    <text evidence="1">Belongs to the LysR transcriptional regulatory family.</text>
</comment>
<name>A0A1H7D190_9BURK</name>
<evidence type="ECO:0000256" key="3">
    <source>
        <dbReference type="ARBA" id="ARBA00023125"/>
    </source>
</evidence>
<dbReference type="RefSeq" id="WP_090870284.1">
    <property type="nucleotide sequence ID" value="NZ_FNYE01000023.1"/>
</dbReference>
<dbReference type="GO" id="GO:0003700">
    <property type="term" value="F:DNA-binding transcription factor activity"/>
    <property type="evidence" value="ECO:0007669"/>
    <property type="project" value="InterPro"/>
</dbReference>
<dbReference type="Pfam" id="PF03466">
    <property type="entry name" value="LysR_substrate"/>
    <property type="match status" value="1"/>
</dbReference>
<dbReference type="SUPFAM" id="SSF53850">
    <property type="entry name" value="Periplasmic binding protein-like II"/>
    <property type="match status" value="1"/>
</dbReference>
<protein>
    <submittedName>
        <fullName evidence="6">DNA-binding transcriptional regulator, LysR family</fullName>
    </submittedName>
</protein>
<dbReference type="InterPro" id="IPR058163">
    <property type="entry name" value="LysR-type_TF_proteobact-type"/>
</dbReference>
<keyword evidence="2" id="KW-0805">Transcription regulation</keyword>
<dbReference type="PROSITE" id="PS50931">
    <property type="entry name" value="HTH_LYSR"/>
    <property type="match status" value="1"/>
</dbReference>
<gene>
    <name evidence="6" type="ORF">SAMN05192539_102396</name>
</gene>
<dbReference type="PANTHER" id="PTHR30537:SF35">
    <property type="entry name" value="TRANSCRIPTIONAL REGULATORY PROTEIN"/>
    <property type="match status" value="1"/>
</dbReference>
<evidence type="ECO:0000259" key="5">
    <source>
        <dbReference type="PROSITE" id="PS50931"/>
    </source>
</evidence>
<evidence type="ECO:0000256" key="4">
    <source>
        <dbReference type="ARBA" id="ARBA00023163"/>
    </source>
</evidence>
<dbReference type="AlphaFoldDB" id="A0A1H7D190"/>
<evidence type="ECO:0000313" key="7">
    <source>
        <dbReference type="Proteomes" id="UP000198866"/>
    </source>
</evidence>
<dbReference type="Gene3D" id="3.40.190.290">
    <property type="match status" value="1"/>
</dbReference>
<dbReference type="Gene3D" id="1.10.10.10">
    <property type="entry name" value="Winged helix-like DNA-binding domain superfamily/Winged helix DNA-binding domain"/>
    <property type="match status" value="1"/>
</dbReference>
<dbReference type="GO" id="GO:0006351">
    <property type="term" value="P:DNA-templated transcription"/>
    <property type="evidence" value="ECO:0007669"/>
    <property type="project" value="TreeGrafter"/>
</dbReference>
<dbReference type="EMBL" id="FNYE01000023">
    <property type="protein sequence ID" value="SEJ91875.1"/>
    <property type="molecule type" value="Genomic_DNA"/>
</dbReference>
<dbReference type="Proteomes" id="UP000198866">
    <property type="component" value="Unassembled WGS sequence"/>
</dbReference>
<dbReference type="InterPro" id="IPR000847">
    <property type="entry name" value="LysR_HTH_N"/>
</dbReference>
<dbReference type="GO" id="GO:0043565">
    <property type="term" value="F:sequence-specific DNA binding"/>
    <property type="evidence" value="ECO:0007669"/>
    <property type="project" value="TreeGrafter"/>
</dbReference>
<dbReference type="InterPro" id="IPR036388">
    <property type="entry name" value="WH-like_DNA-bd_sf"/>
</dbReference>
<proteinExistence type="inferred from homology"/>
<keyword evidence="3 6" id="KW-0238">DNA-binding</keyword>
<feature type="domain" description="HTH lysR-type" evidence="5">
    <location>
        <begin position="1"/>
        <end position="59"/>
    </location>
</feature>
<dbReference type="SUPFAM" id="SSF46785">
    <property type="entry name" value="Winged helix' DNA-binding domain"/>
    <property type="match status" value="1"/>
</dbReference>
<dbReference type="CDD" id="cd08422">
    <property type="entry name" value="PBP2_CrgA_like"/>
    <property type="match status" value="1"/>
</dbReference>
<dbReference type="PANTHER" id="PTHR30537">
    <property type="entry name" value="HTH-TYPE TRANSCRIPTIONAL REGULATOR"/>
    <property type="match status" value="1"/>
</dbReference>
<dbReference type="STRING" id="667676.SAMN05192539_102396"/>
<dbReference type="Pfam" id="PF00126">
    <property type="entry name" value="HTH_1"/>
    <property type="match status" value="1"/>
</dbReference>
<keyword evidence="7" id="KW-1185">Reference proteome</keyword>
<keyword evidence="4" id="KW-0804">Transcription</keyword>
<dbReference type="InterPro" id="IPR005119">
    <property type="entry name" value="LysR_subst-bd"/>
</dbReference>
<evidence type="ECO:0000256" key="1">
    <source>
        <dbReference type="ARBA" id="ARBA00009437"/>
    </source>
</evidence>
<dbReference type="InterPro" id="IPR036390">
    <property type="entry name" value="WH_DNA-bd_sf"/>
</dbReference>
<evidence type="ECO:0000313" key="6">
    <source>
        <dbReference type="EMBL" id="SEJ91875.1"/>
    </source>
</evidence>
<sequence length="313" mass="34527">MDTLLNLRAFLAAARHGSFSEASRQINVVPSVVAKRVNELEHTIQSQLFVRSTRQLVLTDAGHKFLTSATSLVAEFDAVVGSMKRRDGGLEGHIRVKMPTTLTVLYLANIVSTFQSKNERITMEVVLVDRTINPVEEGYDVVVTGLSESYEGVTDLPLCPLKRIVCASPDYLRNRRVPEHPRDLADHDCLVFRPKGPSWQFDSPAGPISVDVPQKLVTNDNYILFSSACAGNGIAVLPEYLARDSINEGALQVVLSDFPLRATWLKALVPKRRERLPHVIAFTDWLKLHLTDSAPWDPAAHGDVPVSAVVASD</sequence>
<organism evidence="6 7">
    <name type="scientific">Paraburkholderia diazotrophica</name>
    <dbReference type="NCBI Taxonomy" id="667676"/>
    <lineage>
        <taxon>Bacteria</taxon>
        <taxon>Pseudomonadati</taxon>
        <taxon>Pseudomonadota</taxon>
        <taxon>Betaproteobacteria</taxon>
        <taxon>Burkholderiales</taxon>
        <taxon>Burkholderiaceae</taxon>
        <taxon>Paraburkholderia</taxon>
    </lineage>
</organism>
<reference evidence="7" key="1">
    <citation type="submission" date="2016-10" db="EMBL/GenBank/DDBJ databases">
        <authorList>
            <person name="Varghese N."/>
            <person name="Submissions S."/>
        </authorList>
    </citation>
    <scope>NUCLEOTIDE SEQUENCE [LARGE SCALE GENOMIC DNA]</scope>
    <source>
        <strain evidence="7">LMG 26031</strain>
    </source>
</reference>